<dbReference type="Proteomes" id="UP001620514">
    <property type="component" value="Unassembled WGS sequence"/>
</dbReference>
<name>A0ABW8MGN5_9BURK</name>
<comment type="caution">
    <text evidence="2">The sequence shown here is derived from an EMBL/GenBank/DDBJ whole genome shotgun (WGS) entry which is preliminary data.</text>
</comment>
<evidence type="ECO:0000256" key="1">
    <source>
        <dbReference type="SAM" id="Phobius"/>
    </source>
</evidence>
<keyword evidence="1" id="KW-0812">Transmembrane</keyword>
<organism evidence="2 3">
    <name type="scientific">Caballeronia udeis</name>
    <dbReference type="NCBI Taxonomy" id="1232866"/>
    <lineage>
        <taxon>Bacteria</taxon>
        <taxon>Pseudomonadati</taxon>
        <taxon>Pseudomonadota</taxon>
        <taxon>Betaproteobacteria</taxon>
        <taxon>Burkholderiales</taxon>
        <taxon>Burkholderiaceae</taxon>
        <taxon>Caballeronia</taxon>
    </lineage>
</organism>
<evidence type="ECO:0000313" key="3">
    <source>
        <dbReference type="Proteomes" id="UP001620514"/>
    </source>
</evidence>
<accession>A0ABW8MGN5</accession>
<protein>
    <submittedName>
        <fullName evidence="2">Uncharacterized protein</fullName>
    </submittedName>
</protein>
<keyword evidence="1" id="KW-0472">Membrane</keyword>
<keyword evidence="3" id="KW-1185">Reference proteome</keyword>
<dbReference type="EMBL" id="JBIYDN010000007">
    <property type="protein sequence ID" value="MFK4442839.1"/>
    <property type="molecule type" value="Genomic_DNA"/>
</dbReference>
<feature type="transmembrane region" description="Helical" evidence="1">
    <location>
        <begin position="58"/>
        <end position="79"/>
    </location>
</feature>
<feature type="transmembrane region" description="Helical" evidence="1">
    <location>
        <begin position="91"/>
        <end position="114"/>
    </location>
</feature>
<evidence type="ECO:0000313" key="2">
    <source>
        <dbReference type="EMBL" id="MFK4442839.1"/>
    </source>
</evidence>
<reference evidence="2 3" key="1">
    <citation type="submission" date="2024-11" db="EMBL/GenBank/DDBJ databases">
        <title>Using genomics to understand microbial adaptation to soil warming.</title>
        <authorList>
            <person name="Deangelis K.M. PhD."/>
        </authorList>
    </citation>
    <scope>NUCLEOTIDE SEQUENCE [LARGE SCALE GENOMIC DNA]</scope>
    <source>
        <strain evidence="2 3">GAS97</strain>
    </source>
</reference>
<keyword evidence="1" id="KW-1133">Transmembrane helix</keyword>
<sequence>MVFIDFAPPHRAAMPFKPNQRSACDGIAYRTRHLPTVASLTLSLQGCTLRGAPSYEIFGAYFPLWLLSAVLGLVGALLTHRIFVSTGWAQIVPFQLFVCMAIGLMVSVIFWLSVTGSLL</sequence>
<gene>
    <name evidence="2" type="ORF">ABH943_002855</name>
</gene>
<proteinExistence type="predicted"/>